<organism evidence="1">
    <name type="scientific">bioreactor metagenome</name>
    <dbReference type="NCBI Taxonomy" id="1076179"/>
    <lineage>
        <taxon>unclassified sequences</taxon>
        <taxon>metagenomes</taxon>
        <taxon>ecological metagenomes</taxon>
    </lineage>
</organism>
<protein>
    <submittedName>
        <fullName evidence="1">Uncharacterized protein</fullName>
    </submittedName>
</protein>
<sequence length="95" mass="10759">MAIADNGDSLLLNLARAFRWQGMIDRGEFRNATELAKAVSRNQAYVSRVLRLTLLSPKIVHAIITNTLPTNVTVRTFRFGVPARWEEQHKLIGLE</sequence>
<dbReference type="EMBL" id="VSSQ01116556">
    <property type="protein sequence ID" value="MPN51436.1"/>
    <property type="molecule type" value="Genomic_DNA"/>
</dbReference>
<proteinExistence type="predicted"/>
<comment type="caution">
    <text evidence="1">The sequence shown here is derived from an EMBL/GenBank/DDBJ whole genome shotgun (WGS) entry which is preliminary data.</text>
</comment>
<dbReference type="SUPFAM" id="SSF109709">
    <property type="entry name" value="KorB DNA-binding domain-like"/>
    <property type="match status" value="1"/>
</dbReference>
<accession>A0A645IK99</accession>
<dbReference type="Gene3D" id="1.10.10.2830">
    <property type="match status" value="1"/>
</dbReference>
<dbReference type="AlphaFoldDB" id="A0A645IK99"/>
<gene>
    <name evidence="1" type="ORF">SDC9_199081</name>
</gene>
<reference evidence="1" key="1">
    <citation type="submission" date="2019-08" db="EMBL/GenBank/DDBJ databases">
        <authorList>
            <person name="Kucharzyk K."/>
            <person name="Murdoch R.W."/>
            <person name="Higgins S."/>
            <person name="Loffler F."/>
        </authorList>
    </citation>
    <scope>NUCLEOTIDE SEQUENCE</scope>
</reference>
<name>A0A645IK99_9ZZZZ</name>
<evidence type="ECO:0000313" key="1">
    <source>
        <dbReference type="EMBL" id="MPN51436.1"/>
    </source>
</evidence>